<dbReference type="InterPro" id="IPR000182">
    <property type="entry name" value="GNAT_dom"/>
</dbReference>
<dbReference type="AlphaFoldDB" id="A0A0D0QZ89"/>
<dbReference type="GO" id="GO:0016747">
    <property type="term" value="F:acyltransferase activity, transferring groups other than amino-acyl groups"/>
    <property type="evidence" value="ECO:0007669"/>
    <property type="project" value="InterPro"/>
</dbReference>
<dbReference type="Proteomes" id="UP000255277">
    <property type="component" value="Unassembled WGS sequence"/>
</dbReference>
<dbReference type="CDD" id="cd04301">
    <property type="entry name" value="NAT_SF"/>
    <property type="match status" value="1"/>
</dbReference>
<dbReference type="EMBL" id="UHDK01000001">
    <property type="protein sequence ID" value="SUM31865.1"/>
    <property type="molecule type" value="Genomic_DNA"/>
</dbReference>
<evidence type="ECO:0000313" key="2">
    <source>
        <dbReference type="EMBL" id="GEQ04395.1"/>
    </source>
</evidence>
<organism evidence="3 4">
    <name type="scientific">Staphylococcus gallinarum</name>
    <dbReference type="NCBI Taxonomy" id="1293"/>
    <lineage>
        <taxon>Bacteria</taxon>
        <taxon>Bacillati</taxon>
        <taxon>Bacillota</taxon>
        <taxon>Bacilli</taxon>
        <taxon>Bacillales</taxon>
        <taxon>Staphylococcaceae</taxon>
        <taxon>Staphylococcus</taxon>
    </lineage>
</organism>
<dbReference type="Gene3D" id="3.40.630.30">
    <property type="match status" value="1"/>
</dbReference>
<dbReference type="SUPFAM" id="SSF55729">
    <property type="entry name" value="Acyl-CoA N-acyltransferases (Nat)"/>
    <property type="match status" value="1"/>
</dbReference>
<accession>A0A0D0QZ89</accession>
<dbReference type="STRING" id="1293.SH09_03055"/>
<evidence type="ECO:0000313" key="4">
    <source>
        <dbReference type="Proteomes" id="UP000255277"/>
    </source>
</evidence>
<dbReference type="Pfam" id="PF00583">
    <property type="entry name" value="Acetyltransf_1"/>
    <property type="match status" value="1"/>
</dbReference>
<evidence type="ECO:0000313" key="5">
    <source>
        <dbReference type="Proteomes" id="UP000321057"/>
    </source>
</evidence>
<reference evidence="3 4" key="1">
    <citation type="submission" date="2018-06" db="EMBL/GenBank/DDBJ databases">
        <authorList>
            <consortium name="Pathogen Informatics"/>
            <person name="Doyle S."/>
        </authorList>
    </citation>
    <scope>NUCLEOTIDE SEQUENCE [LARGE SCALE GENOMIC DNA]</scope>
    <source>
        <strain evidence="3 4">NCTC12195</strain>
    </source>
</reference>
<dbReference type="RefSeq" id="WP_042738150.1">
    <property type="nucleotide sequence ID" value="NZ_BKAX01000001.1"/>
</dbReference>
<dbReference type="Proteomes" id="UP000321057">
    <property type="component" value="Unassembled WGS sequence"/>
</dbReference>
<proteinExistence type="predicted"/>
<evidence type="ECO:0000313" key="3">
    <source>
        <dbReference type="EMBL" id="SUM31865.1"/>
    </source>
</evidence>
<name>A0A0D0QZ89_STAGA</name>
<dbReference type="PROSITE" id="PS51186">
    <property type="entry name" value="GNAT"/>
    <property type="match status" value="1"/>
</dbReference>
<reference evidence="2 5" key="2">
    <citation type="submission" date="2019-07" db="EMBL/GenBank/DDBJ databases">
        <title>Whole genome shotgun sequence of Staphylococcus gallinarum NBRC 109767.</title>
        <authorList>
            <person name="Hosoyama A."/>
            <person name="Uohara A."/>
            <person name="Ohji S."/>
            <person name="Ichikawa N."/>
        </authorList>
    </citation>
    <scope>NUCLEOTIDE SEQUENCE [LARGE SCALE GENOMIC DNA]</scope>
    <source>
        <strain evidence="2 5">NBRC 109767</strain>
    </source>
</reference>
<keyword evidence="5" id="KW-1185">Reference proteome</keyword>
<feature type="domain" description="N-acetyltransferase" evidence="1">
    <location>
        <begin position="13"/>
        <end position="155"/>
    </location>
</feature>
<evidence type="ECO:0000259" key="1">
    <source>
        <dbReference type="PROSITE" id="PS51186"/>
    </source>
</evidence>
<dbReference type="InterPro" id="IPR016181">
    <property type="entry name" value="Acyl_CoA_acyltransferase"/>
</dbReference>
<dbReference type="OrthoDB" id="1706389at2"/>
<dbReference type="EMBL" id="BKAX01000001">
    <property type="protein sequence ID" value="GEQ04395.1"/>
    <property type="molecule type" value="Genomic_DNA"/>
</dbReference>
<gene>
    <name evidence="3" type="ORF">NCTC12195_01302</name>
    <name evidence="2" type="ORF">SGA02_02230</name>
</gene>
<keyword evidence="3" id="KW-0808">Transferase</keyword>
<sequence>MRYITYEDKHIISQIAQLHESELERQNQDYQQTTLSVALREEMLLNGLYHGTDVLITHIVDDTLIGVIWGRYLKHEQKVLIEFLYVALRYRQQGIASKLKDEIEQWAIDQGAEEIQGTVDAHNIMMQQLNQQKGYQVSKVIMTKKLPLNNEHNKDK</sequence>
<protein>
    <submittedName>
        <fullName evidence="3">Acetyltransferase</fullName>
    </submittedName>
</protein>